<dbReference type="AlphaFoldDB" id="K4LFG2"/>
<dbReference type="EC" id="3.6.4.12" evidence="6"/>
<dbReference type="PANTHER" id="PTHR30580">
    <property type="entry name" value="PRIMOSOMAL PROTEIN N"/>
    <property type="match status" value="1"/>
</dbReference>
<dbReference type="GO" id="GO:0006270">
    <property type="term" value="P:DNA replication initiation"/>
    <property type="evidence" value="ECO:0007669"/>
    <property type="project" value="TreeGrafter"/>
</dbReference>
<dbReference type="PROSITE" id="PS51194">
    <property type="entry name" value="HELICASE_CTER"/>
    <property type="match status" value="1"/>
</dbReference>
<dbReference type="GO" id="GO:0005524">
    <property type="term" value="F:ATP binding"/>
    <property type="evidence" value="ECO:0007669"/>
    <property type="project" value="UniProtKB-KW"/>
</dbReference>
<evidence type="ECO:0000259" key="5">
    <source>
        <dbReference type="PROSITE" id="PS51194"/>
    </source>
</evidence>
<name>K4LFG2_THEPS</name>
<dbReference type="Pfam" id="PF00271">
    <property type="entry name" value="Helicase_C"/>
    <property type="match status" value="1"/>
</dbReference>
<reference evidence="6 7" key="1">
    <citation type="journal article" date="2012" name="BMC Genomics">
        <title>Genome-guided analysis of physiological and morphological traits of the fermentative acetate oxidizer Thermacetogenium phaeum.</title>
        <authorList>
            <person name="Oehler D."/>
            <person name="Poehlein A."/>
            <person name="Leimbach A."/>
            <person name="Muller N."/>
            <person name="Daniel R."/>
            <person name="Gottschalk G."/>
            <person name="Schink B."/>
        </authorList>
    </citation>
    <scope>NUCLEOTIDE SEQUENCE [LARGE SCALE GENOMIC DNA]</scope>
    <source>
        <strain evidence="7">ATCC BAA-254 / DSM 26808 / PB</strain>
    </source>
</reference>
<organism evidence="6 7">
    <name type="scientific">Thermacetogenium phaeum (strain ATCC BAA-254 / DSM 26808 / PB)</name>
    <dbReference type="NCBI Taxonomy" id="1089553"/>
    <lineage>
        <taxon>Bacteria</taxon>
        <taxon>Bacillati</taxon>
        <taxon>Bacillota</taxon>
        <taxon>Clostridia</taxon>
        <taxon>Thermoanaerobacterales</taxon>
        <taxon>Thermoanaerobacteraceae</taxon>
        <taxon>Thermacetogenium</taxon>
    </lineage>
</organism>
<dbReference type="InterPro" id="IPR001650">
    <property type="entry name" value="Helicase_C-like"/>
</dbReference>
<evidence type="ECO:0000256" key="2">
    <source>
        <dbReference type="ARBA" id="ARBA00022840"/>
    </source>
</evidence>
<keyword evidence="2" id="KW-0067">ATP-binding</keyword>
<dbReference type="SUPFAM" id="SSF52540">
    <property type="entry name" value="P-loop containing nucleoside triphosphate hydrolases"/>
    <property type="match status" value="1"/>
</dbReference>
<dbReference type="InterPro" id="IPR014001">
    <property type="entry name" value="Helicase_ATP-bd"/>
</dbReference>
<dbReference type="KEGG" id="tpz:Tph_c05540"/>
<dbReference type="PANTHER" id="PTHR30580:SF1">
    <property type="entry name" value="COMF OPERON PROTEIN 1"/>
    <property type="match status" value="1"/>
</dbReference>
<feature type="domain" description="Helicase C-terminal" evidence="5">
    <location>
        <begin position="511"/>
        <end position="677"/>
    </location>
</feature>
<evidence type="ECO:0000256" key="3">
    <source>
        <dbReference type="ARBA" id="ARBA00023125"/>
    </source>
</evidence>
<dbReference type="EMBL" id="CP003732">
    <property type="protein sequence ID" value="AFV10792.1"/>
    <property type="molecule type" value="Genomic_DNA"/>
</dbReference>
<dbReference type="InterPro" id="IPR006935">
    <property type="entry name" value="Helicase/UvrB_N"/>
</dbReference>
<proteinExistence type="predicted"/>
<accession>K4LFG2</accession>
<evidence type="ECO:0000256" key="1">
    <source>
        <dbReference type="ARBA" id="ARBA00022741"/>
    </source>
</evidence>
<dbReference type="Pfam" id="PF04851">
    <property type="entry name" value="ResIII"/>
    <property type="match status" value="1"/>
</dbReference>
<feature type="domain" description="Helicase ATP-binding" evidence="4">
    <location>
        <begin position="324"/>
        <end position="476"/>
    </location>
</feature>
<dbReference type="RefSeq" id="WP_015049710.1">
    <property type="nucleotide sequence ID" value="NC_018870.1"/>
</dbReference>
<keyword evidence="1" id="KW-0547">Nucleotide-binding</keyword>
<dbReference type="GO" id="GO:0003677">
    <property type="term" value="F:DNA binding"/>
    <property type="evidence" value="ECO:0007669"/>
    <property type="project" value="UniProtKB-KW"/>
</dbReference>
<protein>
    <submittedName>
        <fullName evidence="6">ComF operon protein 1</fullName>
        <ecNumber evidence="6">3.6.4.12</ecNumber>
    </submittedName>
</protein>
<dbReference type="Proteomes" id="UP000000467">
    <property type="component" value="Chromosome"/>
</dbReference>
<dbReference type="SMART" id="SM00487">
    <property type="entry name" value="DEXDc"/>
    <property type="match status" value="1"/>
</dbReference>
<dbReference type="GO" id="GO:0006302">
    <property type="term" value="P:double-strand break repair"/>
    <property type="evidence" value="ECO:0007669"/>
    <property type="project" value="TreeGrafter"/>
</dbReference>
<dbReference type="GO" id="GO:0016787">
    <property type="term" value="F:hydrolase activity"/>
    <property type="evidence" value="ECO:0007669"/>
    <property type="project" value="UniProtKB-KW"/>
</dbReference>
<dbReference type="HOGENOM" id="CLU_024742_3_1_9"/>
<dbReference type="STRING" id="1089553.Tph_c05540"/>
<evidence type="ECO:0000313" key="7">
    <source>
        <dbReference type="Proteomes" id="UP000000467"/>
    </source>
</evidence>
<keyword evidence="3" id="KW-0238">DNA-binding</keyword>
<dbReference type="Gene3D" id="3.40.50.300">
    <property type="entry name" value="P-loop containing nucleotide triphosphate hydrolases"/>
    <property type="match status" value="2"/>
</dbReference>
<evidence type="ECO:0000259" key="4">
    <source>
        <dbReference type="PROSITE" id="PS51192"/>
    </source>
</evidence>
<dbReference type="OrthoDB" id="2077914at2"/>
<keyword evidence="6" id="KW-0378">Hydrolase</keyword>
<evidence type="ECO:0000313" key="6">
    <source>
        <dbReference type="EMBL" id="AFV10792.1"/>
    </source>
</evidence>
<dbReference type="PROSITE" id="PS51192">
    <property type="entry name" value="HELICASE_ATP_BIND_1"/>
    <property type="match status" value="1"/>
</dbReference>
<dbReference type="GO" id="GO:0006310">
    <property type="term" value="P:DNA recombination"/>
    <property type="evidence" value="ECO:0007669"/>
    <property type="project" value="TreeGrafter"/>
</dbReference>
<keyword evidence="7" id="KW-1185">Reference proteome</keyword>
<dbReference type="GO" id="GO:0043138">
    <property type="term" value="F:3'-5' DNA helicase activity"/>
    <property type="evidence" value="ECO:0007669"/>
    <property type="project" value="TreeGrafter"/>
</dbReference>
<dbReference type="eggNOG" id="COG4098">
    <property type="taxonomic scope" value="Bacteria"/>
</dbReference>
<sequence length="691" mass="75462">MRLFSLYLAEGRGWGLVFLSPDPIFDFTFLRTQGEVTCLEPLTPFLPVGIAGCLFHGILRQYRAADLSSAAPVPLEELRDLCLREAGRMDFPFWDWGEENRPAALEGPSPAVHPLPRRDELGEVASLLAGRLLSLREIARLAGYPGEGGTAALQRVLQVLCLRGAAALVPALYPLKGSLVRCQRCGWEGIPDTGFCRACRSEACCTCPECRLMGPLSLCEPLYTAVPQRSAERQALEKAGVWGRLQKLFGLGKRDGGREEAGGREVLCTPLFFGVAPWGKSNCRAEAAKGGAPSSAVRPRHPLRLEVRLTPPQEAAAEALRDFGARAAPGSTFLVWAACGAGKTEVSFPLLGDALSRGEEVLFATPRRDVVLEIAPRLTRVFGKKVIVPLYGGSGNLGREAPLIVATTHQALRFYRKFDLVILDEGDAFPYAGSRMLHFAVERARRPGGRLVLLTATPAPWMFGSGRKGSFAMIKIPARPHGFPLPEPRFLTVDPLQNTGGKKRLRREVLDLIASLLKLPGARLFIFVPSVALTGVVGEALRAAAGEPPLEGICPEAFQWSHAGDRRRDLKRERFMAGDFPVLVTTTIMERGVTVPRVHVVVLDAGEEMVFDTPTLVQIAGRCGRSPDYPTGEVWFVDSEISRAMEEARAQIRSFNEEARRKGYLRDDYGILLKELQAFPSGVKGSVKDVP</sequence>
<dbReference type="InterPro" id="IPR027417">
    <property type="entry name" value="P-loop_NTPase"/>
</dbReference>
<dbReference type="SMART" id="SM00490">
    <property type="entry name" value="HELICc"/>
    <property type="match status" value="1"/>
</dbReference>
<gene>
    <name evidence="6" type="primary">comFA</name>
    <name evidence="6" type="ordered locus">Tph_c05540</name>
</gene>